<protein>
    <recommendedName>
        <fullName evidence="4">HNH endonuclease</fullName>
    </recommendedName>
</protein>
<proteinExistence type="predicted"/>
<evidence type="ECO:0000313" key="3">
    <source>
        <dbReference type="Proteomes" id="UP000038647"/>
    </source>
</evidence>
<keyword evidence="1" id="KW-0812">Transmembrane</keyword>
<keyword evidence="3" id="KW-1185">Reference proteome</keyword>
<evidence type="ECO:0008006" key="4">
    <source>
        <dbReference type="Google" id="ProtNLM"/>
    </source>
</evidence>
<keyword evidence="1" id="KW-1133">Transmembrane helix</keyword>
<dbReference type="EMBL" id="CQEH01000011">
    <property type="protein sequence ID" value="CNL23738.1"/>
    <property type="molecule type" value="Genomic_DNA"/>
</dbReference>
<gene>
    <name evidence="2" type="ORF">ERS137966_02655</name>
</gene>
<sequence length="263" mass="29958">MDKEKSVCRLCGQVKPLENSHIIPRSFYKRIKKGVGQLLIVEEGKEPKLSNSDPKEKLLCFDCEQYLSINYESYGTSIMRRSDNVIHSQECIFINNFRYKKFYIFYLSILWRASVSTHPNFKAVSLDSSLEELIAGCILADKLKIGAGSSMSLDHFFKLSIVRLVDSSNNVADSVIRSVISNFRMIRNLESSVRAIIYYIILDGFLVTYVFTAGKNIHSVRANRIRSQLLTGSSIKIEKVDISTLKEVRDMFNLLIEKSKGST</sequence>
<accession>A0ABP1YS86</accession>
<evidence type="ECO:0000256" key="1">
    <source>
        <dbReference type="SAM" id="Phobius"/>
    </source>
</evidence>
<keyword evidence="1" id="KW-0472">Membrane</keyword>
<name>A0ABP1YS86_YERAL</name>
<dbReference type="Proteomes" id="UP000038647">
    <property type="component" value="Unassembled WGS sequence"/>
</dbReference>
<reference evidence="2 3" key="1">
    <citation type="submission" date="2015-03" db="EMBL/GenBank/DDBJ databases">
        <authorList>
            <consortium name="Pathogen Informatics"/>
            <person name="Murphy D."/>
        </authorList>
    </citation>
    <scope>NUCLEOTIDE SEQUENCE [LARGE SCALE GENOMIC DNA]</scope>
    <source>
        <strain evidence="2 3">IP08791</strain>
    </source>
</reference>
<organism evidence="2 3">
    <name type="scientific">Yersinia aldovae</name>
    <dbReference type="NCBI Taxonomy" id="29483"/>
    <lineage>
        <taxon>Bacteria</taxon>
        <taxon>Pseudomonadati</taxon>
        <taxon>Pseudomonadota</taxon>
        <taxon>Gammaproteobacteria</taxon>
        <taxon>Enterobacterales</taxon>
        <taxon>Yersiniaceae</taxon>
        <taxon>Yersinia</taxon>
    </lineage>
</organism>
<feature type="transmembrane region" description="Helical" evidence="1">
    <location>
        <begin position="196"/>
        <end position="214"/>
    </location>
</feature>
<dbReference type="RefSeq" id="WP_049604055.1">
    <property type="nucleotide sequence ID" value="NZ_CQEH01000011.1"/>
</dbReference>
<comment type="caution">
    <text evidence="2">The sequence shown here is derived from an EMBL/GenBank/DDBJ whole genome shotgun (WGS) entry which is preliminary data.</text>
</comment>
<evidence type="ECO:0000313" key="2">
    <source>
        <dbReference type="EMBL" id="CNL23738.1"/>
    </source>
</evidence>